<dbReference type="AlphaFoldDB" id="A0A4Q0VE17"/>
<protein>
    <recommendedName>
        <fullName evidence="1">DUF2262 domain-containing protein</fullName>
    </recommendedName>
</protein>
<dbReference type="InterPro" id="IPR019260">
    <property type="entry name" value="DUF2262"/>
</dbReference>
<evidence type="ECO:0000313" key="2">
    <source>
        <dbReference type="EMBL" id="RXI49351.1"/>
    </source>
</evidence>
<reference evidence="2 3" key="1">
    <citation type="submission" date="2018-06" db="EMBL/GenBank/DDBJ databases">
        <title>Genome conservation of Clostridium tetani.</title>
        <authorList>
            <person name="Bruggemann H."/>
            <person name="Popoff M.R."/>
        </authorList>
    </citation>
    <scope>NUCLEOTIDE SEQUENCE [LARGE SCALE GENOMIC DNA]</scope>
    <source>
        <strain evidence="2 3">2017.061</strain>
    </source>
</reference>
<dbReference type="Proteomes" id="UP000290921">
    <property type="component" value="Unassembled WGS sequence"/>
</dbReference>
<organism evidence="2 3">
    <name type="scientific">Clostridium tetani</name>
    <dbReference type="NCBI Taxonomy" id="1513"/>
    <lineage>
        <taxon>Bacteria</taxon>
        <taxon>Bacillati</taxon>
        <taxon>Bacillota</taxon>
        <taxon>Clostridia</taxon>
        <taxon>Eubacteriales</taxon>
        <taxon>Clostridiaceae</taxon>
        <taxon>Clostridium</taxon>
    </lineage>
</organism>
<proteinExistence type="predicted"/>
<dbReference type="Pfam" id="PF10020">
    <property type="entry name" value="DUF2262"/>
    <property type="match status" value="1"/>
</dbReference>
<sequence length="191" mass="21931">MRSQENIMEGCNIEKLNIKVEDFEISNNIGSAECWTNAVIWDRDISISLDISLKDKDTFDNNKIENYIKEFKKHLIWIENNEKAICDALIEDDMIGLAEEWVESSEETVINGEKVYVDGDNIFKLPISEEGFCKSIYFNSIVVRIDEDMEIMDSRIMIEAFIDTNPDYFAGHSMEVTITDDYKISVDGLAG</sequence>
<dbReference type="RefSeq" id="WP_129030068.1">
    <property type="nucleotide sequence ID" value="NZ_QMAP01000004.1"/>
</dbReference>
<feature type="domain" description="DUF2262" evidence="1">
    <location>
        <begin position="32"/>
        <end position="183"/>
    </location>
</feature>
<name>A0A4Q0VE17_CLOTA</name>
<evidence type="ECO:0000259" key="1">
    <source>
        <dbReference type="Pfam" id="PF10020"/>
    </source>
</evidence>
<evidence type="ECO:0000313" key="3">
    <source>
        <dbReference type="Proteomes" id="UP000290921"/>
    </source>
</evidence>
<accession>A0A4Q0VE17</accession>
<dbReference type="EMBL" id="QMAP01000004">
    <property type="protein sequence ID" value="RXI49351.1"/>
    <property type="molecule type" value="Genomic_DNA"/>
</dbReference>
<gene>
    <name evidence="2" type="ORF">DP130_04675</name>
</gene>
<comment type="caution">
    <text evidence="2">The sequence shown here is derived from an EMBL/GenBank/DDBJ whole genome shotgun (WGS) entry which is preliminary data.</text>
</comment>